<dbReference type="PANTHER" id="PTHR48021:SF46">
    <property type="entry name" value="MAJOR FACILITATOR SUPERFAMILY (MFS) PROFILE DOMAIN-CONTAINING PROTEIN"/>
    <property type="match status" value="1"/>
</dbReference>
<dbReference type="InterPro" id="IPR036259">
    <property type="entry name" value="MFS_trans_sf"/>
</dbReference>
<reference evidence="11 12" key="2">
    <citation type="journal article" date="2018" name="Elife">
        <title>Firefly genomes illuminate parallel origins of bioluminescence in beetles.</title>
        <authorList>
            <person name="Fallon T.R."/>
            <person name="Lower S.E."/>
            <person name="Chang C.H."/>
            <person name="Bessho-Uehara M."/>
            <person name="Martin G.J."/>
            <person name="Bewick A.J."/>
            <person name="Behringer M."/>
            <person name="Debat H.J."/>
            <person name="Wong I."/>
            <person name="Day J.C."/>
            <person name="Suvorov A."/>
            <person name="Silva C.J."/>
            <person name="Stanger-Hall K.F."/>
            <person name="Hall D.W."/>
            <person name="Schmitz R.J."/>
            <person name="Nelson D.R."/>
            <person name="Lewis S.M."/>
            <person name="Shigenobu S."/>
            <person name="Bybee S.M."/>
            <person name="Larracuente A.M."/>
            <person name="Oba Y."/>
            <person name="Weng J.K."/>
        </authorList>
    </citation>
    <scope>NUCLEOTIDE SEQUENCE [LARGE SCALE GENOMIC DNA]</scope>
    <source>
        <strain evidence="11">1611_PpyrPB1</strain>
        <tissue evidence="11">Whole body</tissue>
    </source>
</reference>
<gene>
    <name evidence="11" type="ORF">PPYR_12064</name>
</gene>
<comment type="similarity">
    <text evidence="7">Belongs to the major facilitator superfamily. Sugar transporter (TC 2.A.1.1) family. Trehalose transporter subfamily.</text>
</comment>
<evidence type="ECO:0000256" key="2">
    <source>
        <dbReference type="ARBA" id="ARBA00022475"/>
    </source>
</evidence>
<dbReference type="PRINTS" id="PR00171">
    <property type="entry name" value="SUGRTRNSPORT"/>
</dbReference>
<keyword evidence="6" id="KW-0325">Glycoprotein</keyword>
<dbReference type="EMBL" id="VVIM01000008">
    <property type="protein sequence ID" value="KAB0795225.1"/>
    <property type="molecule type" value="Genomic_DNA"/>
</dbReference>
<dbReference type="InParanoid" id="A0A1Y1KHM9"/>
<dbReference type="GO" id="GO:0022857">
    <property type="term" value="F:transmembrane transporter activity"/>
    <property type="evidence" value="ECO:0007669"/>
    <property type="project" value="InterPro"/>
</dbReference>
<dbReference type="GO" id="GO:0005886">
    <property type="term" value="C:plasma membrane"/>
    <property type="evidence" value="ECO:0007669"/>
    <property type="project" value="UniProtKB-SubCell"/>
</dbReference>
<keyword evidence="4 8" id="KW-1133">Transmembrane helix</keyword>
<dbReference type="InterPro" id="IPR020846">
    <property type="entry name" value="MFS_dom"/>
</dbReference>
<evidence type="ECO:0000313" key="11">
    <source>
        <dbReference type="EMBL" id="KAB0795225.1"/>
    </source>
</evidence>
<dbReference type="InterPro" id="IPR050549">
    <property type="entry name" value="MFS_Trehalose_Transporter"/>
</dbReference>
<comment type="subcellular location">
    <subcellularLocation>
        <location evidence="1">Cell membrane</location>
        <topology evidence="1">Multi-pass membrane protein</topology>
    </subcellularLocation>
</comment>
<keyword evidence="2" id="KW-1003">Cell membrane</keyword>
<sequence length="481" mass="52289">MALISGRLCQVLAVITGTLTVISDGMHYGWSSPIVPLLQSPQSPIPISESDVLWLENCLMFGGIAGLFLTMYLLDKVGRKRTMLIAAVENLIAWVLIATATTPEVLLVARFISGIAADVNFVAAPVYIAEIADKEIRGRLSSLINIFSLLGVVLIYSVGPFVSITISSAIGMGFLVTELLTFSSMPESPHYLLVRQKPEAARESLKVLRNVDVDDELRELTEVVERENACRGRPFDLIKVKSYRKAILIMTVLNFGQHFTGLSVMIMNLHIILEEAGSSIKTNTAAIEFSLLMVAACIITMFLIDLLGRRVLLTTSSVLTGISLLVLGVYFAIKNAGGNTRDYTWIPVASLMVYAIVHKIGLGSIPIVVTAELFPTNIKAVGCTVADSIYVIASASSIFVFHYMLRQFGMHAPIFLFAACSILVGLFVIFFLPETKGKTLEQIQQMLKGESDANSETTKLLSPVGETDEDYGAVINTQAGP</sequence>
<feature type="transmembrane region" description="Helical" evidence="8">
    <location>
        <begin position="345"/>
        <end position="369"/>
    </location>
</feature>
<reference evidence="11" key="3">
    <citation type="submission" date="2019-08" db="EMBL/GenBank/DDBJ databases">
        <authorList>
            <consortium name="Photinus pyralis genome working group"/>
            <person name="Fallon T.R."/>
            <person name="Sander Lower S.E."/>
            <person name="Weng J.-K."/>
        </authorList>
    </citation>
    <scope>NUCLEOTIDE SEQUENCE</scope>
    <source>
        <strain evidence="11">1611_PpyrPB1</strain>
        <tissue evidence="11">Whole body</tissue>
    </source>
</reference>
<feature type="domain" description="Major facilitator superfamily (MFS) profile" evidence="9">
    <location>
        <begin position="1"/>
        <end position="436"/>
    </location>
</feature>
<dbReference type="Proteomes" id="UP000327044">
    <property type="component" value="Unassembled WGS sequence"/>
</dbReference>
<evidence type="ECO:0000256" key="3">
    <source>
        <dbReference type="ARBA" id="ARBA00022692"/>
    </source>
</evidence>
<organism evidence="10">
    <name type="scientific">Photinus pyralis</name>
    <name type="common">Common eastern firefly</name>
    <name type="synonym">Lampyris pyralis</name>
    <dbReference type="NCBI Taxonomy" id="7054"/>
    <lineage>
        <taxon>Eukaryota</taxon>
        <taxon>Metazoa</taxon>
        <taxon>Ecdysozoa</taxon>
        <taxon>Arthropoda</taxon>
        <taxon>Hexapoda</taxon>
        <taxon>Insecta</taxon>
        <taxon>Pterygota</taxon>
        <taxon>Neoptera</taxon>
        <taxon>Endopterygota</taxon>
        <taxon>Coleoptera</taxon>
        <taxon>Polyphaga</taxon>
        <taxon>Elateriformia</taxon>
        <taxon>Elateroidea</taxon>
        <taxon>Lampyridae</taxon>
        <taxon>Lampyrinae</taxon>
        <taxon>Photinus</taxon>
    </lineage>
</organism>
<evidence type="ECO:0000313" key="10">
    <source>
        <dbReference type="EMBL" id="JAV60972.1"/>
    </source>
</evidence>
<dbReference type="PANTHER" id="PTHR48021">
    <property type="match status" value="1"/>
</dbReference>
<evidence type="ECO:0000256" key="8">
    <source>
        <dbReference type="SAM" id="Phobius"/>
    </source>
</evidence>
<keyword evidence="12" id="KW-1185">Reference proteome</keyword>
<name>A0A1Y1KHM9_PHOPY</name>
<evidence type="ECO:0000256" key="4">
    <source>
        <dbReference type="ARBA" id="ARBA00022989"/>
    </source>
</evidence>
<feature type="transmembrane region" description="Helical" evidence="8">
    <location>
        <begin position="381"/>
        <end position="404"/>
    </location>
</feature>
<feature type="transmembrane region" description="Helical" evidence="8">
    <location>
        <begin position="311"/>
        <end position="333"/>
    </location>
</feature>
<dbReference type="OrthoDB" id="4540492at2759"/>
<keyword evidence="3 8" id="KW-0812">Transmembrane</keyword>
<evidence type="ECO:0000256" key="7">
    <source>
        <dbReference type="ARBA" id="ARBA00024348"/>
    </source>
</evidence>
<protein>
    <recommendedName>
        <fullName evidence="9">Major facilitator superfamily (MFS) profile domain-containing protein</fullName>
    </recommendedName>
</protein>
<evidence type="ECO:0000259" key="9">
    <source>
        <dbReference type="PROSITE" id="PS50850"/>
    </source>
</evidence>
<feature type="transmembrane region" description="Helical" evidence="8">
    <location>
        <begin position="285"/>
        <end position="304"/>
    </location>
</feature>
<feature type="transmembrane region" description="Helical" evidence="8">
    <location>
        <begin position="410"/>
        <end position="432"/>
    </location>
</feature>
<dbReference type="PROSITE" id="PS00216">
    <property type="entry name" value="SUGAR_TRANSPORT_1"/>
    <property type="match status" value="2"/>
</dbReference>
<reference evidence="10" key="1">
    <citation type="journal article" date="2016" name="Sci. Rep.">
        <title>Molecular characterization of firefly nuptial gifts: a multi-omics approach sheds light on postcopulatory sexual selection.</title>
        <authorList>
            <person name="Al-Wathiqui N."/>
            <person name="Fallon T.R."/>
            <person name="South A."/>
            <person name="Weng J.K."/>
            <person name="Lewis S.M."/>
        </authorList>
    </citation>
    <scope>NUCLEOTIDE SEQUENCE</scope>
</reference>
<dbReference type="InterPro" id="IPR005829">
    <property type="entry name" value="Sugar_transporter_CS"/>
</dbReference>
<proteinExistence type="inferred from homology"/>
<feature type="transmembrane region" description="Helical" evidence="8">
    <location>
        <begin position="107"/>
        <end position="128"/>
    </location>
</feature>
<accession>A0A1Y1KHM9</accession>
<dbReference type="Pfam" id="PF00083">
    <property type="entry name" value="Sugar_tr"/>
    <property type="match status" value="1"/>
</dbReference>
<dbReference type="SUPFAM" id="SSF103473">
    <property type="entry name" value="MFS general substrate transporter"/>
    <property type="match status" value="1"/>
</dbReference>
<dbReference type="AlphaFoldDB" id="A0A1Y1KHM9"/>
<feature type="transmembrane region" description="Helical" evidence="8">
    <location>
        <begin position="52"/>
        <end position="74"/>
    </location>
</feature>
<evidence type="ECO:0000256" key="6">
    <source>
        <dbReference type="ARBA" id="ARBA00023180"/>
    </source>
</evidence>
<evidence type="ECO:0000256" key="5">
    <source>
        <dbReference type="ARBA" id="ARBA00023136"/>
    </source>
</evidence>
<dbReference type="PROSITE" id="PS50850">
    <property type="entry name" value="MFS"/>
    <property type="match status" value="1"/>
</dbReference>
<keyword evidence="5 8" id="KW-0472">Membrane</keyword>
<dbReference type="InterPro" id="IPR003663">
    <property type="entry name" value="Sugar/inositol_transpt"/>
</dbReference>
<dbReference type="EMBL" id="GEZM01083852">
    <property type="protein sequence ID" value="JAV60972.1"/>
    <property type="molecule type" value="Transcribed_RNA"/>
</dbReference>
<dbReference type="InterPro" id="IPR005828">
    <property type="entry name" value="MFS_sugar_transport-like"/>
</dbReference>
<evidence type="ECO:0000256" key="1">
    <source>
        <dbReference type="ARBA" id="ARBA00004651"/>
    </source>
</evidence>
<dbReference type="FunFam" id="1.20.1250.20:FF:000055">
    <property type="entry name" value="Facilitated trehalose transporter Tret1-2 homolog"/>
    <property type="match status" value="1"/>
</dbReference>
<dbReference type="Gene3D" id="1.20.1250.20">
    <property type="entry name" value="MFS general substrate transporter like domains"/>
    <property type="match status" value="1"/>
</dbReference>
<feature type="transmembrane region" description="Helical" evidence="8">
    <location>
        <begin position="247"/>
        <end position="273"/>
    </location>
</feature>
<feature type="transmembrane region" description="Helical" evidence="8">
    <location>
        <begin position="140"/>
        <end position="158"/>
    </location>
</feature>
<evidence type="ECO:0000313" key="12">
    <source>
        <dbReference type="Proteomes" id="UP000327044"/>
    </source>
</evidence>